<dbReference type="KEGG" id="parq:DSM112329_04875"/>
<comment type="similarity">
    <text evidence="1">Belongs to the OsmC/Ohr family.</text>
</comment>
<dbReference type="InterPro" id="IPR036102">
    <property type="entry name" value="OsmC/Ohrsf"/>
</dbReference>
<gene>
    <name evidence="3" type="primary">ohrB</name>
    <name evidence="3" type="ORF">DSM112329_04875</name>
</gene>
<dbReference type="AlphaFoldDB" id="A0AAU7B288"/>
<reference evidence="3" key="1">
    <citation type="submission" date="2022-12" db="EMBL/GenBank/DDBJ databases">
        <title>Paraconexibacter alkalitolerans sp. nov. and Baekduia alba sp. nov., isolated from soil and emended description of the genera Paraconexibacter (Chun et al., 2020) and Baekduia (An et al., 2020).</title>
        <authorList>
            <person name="Vieira S."/>
            <person name="Huber K.J."/>
            <person name="Geppert A."/>
            <person name="Wolf J."/>
            <person name="Neumann-Schaal M."/>
            <person name="Muesken M."/>
            <person name="Overmann J."/>
        </authorList>
    </citation>
    <scope>NUCLEOTIDE SEQUENCE</scope>
    <source>
        <strain evidence="3">AEG42_29</strain>
    </source>
</reference>
<organism evidence="3">
    <name type="scientific">Paraconexibacter sp. AEG42_29</name>
    <dbReference type="NCBI Taxonomy" id="2997339"/>
    <lineage>
        <taxon>Bacteria</taxon>
        <taxon>Bacillati</taxon>
        <taxon>Actinomycetota</taxon>
        <taxon>Thermoleophilia</taxon>
        <taxon>Solirubrobacterales</taxon>
        <taxon>Paraconexibacteraceae</taxon>
        <taxon>Paraconexibacter</taxon>
    </lineage>
</organism>
<dbReference type="PANTHER" id="PTHR33797:SF2">
    <property type="entry name" value="ORGANIC HYDROPEROXIDE RESISTANCE PROTEIN-LIKE"/>
    <property type="match status" value="1"/>
</dbReference>
<name>A0AAU7B288_9ACTN</name>
<dbReference type="Pfam" id="PF02566">
    <property type="entry name" value="OsmC"/>
    <property type="match status" value="1"/>
</dbReference>
<dbReference type="InterPro" id="IPR015946">
    <property type="entry name" value="KH_dom-like_a/b"/>
</dbReference>
<dbReference type="InterPro" id="IPR019953">
    <property type="entry name" value="OHR"/>
</dbReference>
<evidence type="ECO:0000256" key="1">
    <source>
        <dbReference type="ARBA" id="ARBA00007378"/>
    </source>
</evidence>
<dbReference type="GO" id="GO:0006979">
    <property type="term" value="P:response to oxidative stress"/>
    <property type="evidence" value="ECO:0007669"/>
    <property type="project" value="InterPro"/>
</dbReference>
<sequence>MNVLYTAKARATGGRDGRATSLSGHPDLALKPPAAMGGPADQGEATNPEELFALGYGACFLSALSLIARQQKISAKHFAIDTAVSIGSDDKGGFGLAVELHGDMPDVEREKAAELMRTAHTVCPYSKATQGNIEVRLFLDGEEL</sequence>
<accession>A0AAU7B288</accession>
<dbReference type="SUPFAM" id="SSF82784">
    <property type="entry name" value="OsmC-like"/>
    <property type="match status" value="1"/>
</dbReference>
<proteinExistence type="inferred from homology"/>
<dbReference type="RefSeq" id="WP_354699167.1">
    <property type="nucleotide sequence ID" value="NZ_CP114014.1"/>
</dbReference>
<protein>
    <submittedName>
        <fullName evidence="3">Organic hydroperoxide resistance protein OhrB</fullName>
    </submittedName>
</protein>
<dbReference type="PANTHER" id="PTHR33797">
    <property type="entry name" value="ORGANIC HYDROPEROXIDE RESISTANCE PROTEIN-LIKE"/>
    <property type="match status" value="1"/>
</dbReference>
<evidence type="ECO:0000313" key="3">
    <source>
        <dbReference type="EMBL" id="XAY07981.1"/>
    </source>
</evidence>
<evidence type="ECO:0000256" key="2">
    <source>
        <dbReference type="SAM" id="MobiDB-lite"/>
    </source>
</evidence>
<dbReference type="Gene3D" id="2.20.25.10">
    <property type="match status" value="1"/>
</dbReference>
<dbReference type="NCBIfam" id="TIGR03561">
    <property type="entry name" value="organ_hyd_perox"/>
    <property type="match status" value="1"/>
</dbReference>
<feature type="region of interest" description="Disordered" evidence="2">
    <location>
        <begin position="10"/>
        <end position="44"/>
    </location>
</feature>
<dbReference type="Gene3D" id="3.30.300.20">
    <property type="match status" value="1"/>
</dbReference>
<dbReference type="InterPro" id="IPR003718">
    <property type="entry name" value="OsmC/Ohr_fam"/>
</dbReference>
<dbReference type="EMBL" id="CP114014">
    <property type="protein sequence ID" value="XAY07981.1"/>
    <property type="molecule type" value="Genomic_DNA"/>
</dbReference>